<accession>A0ABT5VEZ1</accession>
<reference evidence="3" key="1">
    <citation type="submission" date="2024-05" db="EMBL/GenBank/DDBJ databases">
        <title>Alkalihalobacillus sp. strain MEB203 novel alkaliphilic bacterium from Lonar Lake, India.</title>
        <authorList>
            <person name="Joshi A."/>
            <person name="Thite S."/>
            <person name="Mengade P."/>
        </authorList>
    </citation>
    <scope>NUCLEOTIDE SEQUENCE</scope>
    <source>
        <strain evidence="3">MEB 203</strain>
    </source>
</reference>
<dbReference type="PANTHER" id="PTHR47505:SF1">
    <property type="entry name" value="DNA UTILIZATION PROTEIN YHGH"/>
    <property type="match status" value="1"/>
</dbReference>
<sequence length="238" mass="27119">MKQCIYCDAPFQVRASWAGIFGVEKEKLLCDTCSRKLENLVGPLCEICGRSLNDLDETFHDRTLCRDCIRWEEDVQWQDVLKKNRSLYKYNAFLKEIMAQFKYRGDYALGELFGESLVSLYRSDFKGKVLVPIPLSNERLYERGFNQADVLANMIGQPVQALKRAHHEEKQSKKTRDARIHKAENPFVIVADVRKDIAEAHITMIDDIYTTGATVRYAAKALLDCGAKSVSSLTVARG</sequence>
<dbReference type="PANTHER" id="PTHR47505">
    <property type="entry name" value="DNA UTILIZATION PROTEIN YHGH"/>
    <property type="match status" value="1"/>
</dbReference>
<dbReference type="InterPro" id="IPR051910">
    <property type="entry name" value="ComF/GntX_DNA_util-trans"/>
</dbReference>
<comment type="similarity">
    <text evidence="1">Belongs to the ComF/GntX family.</text>
</comment>
<dbReference type="InterPro" id="IPR000836">
    <property type="entry name" value="PRTase_dom"/>
</dbReference>
<dbReference type="SUPFAM" id="SSF53271">
    <property type="entry name" value="PRTase-like"/>
    <property type="match status" value="1"/>
</dbReference>
<dbReference type="EMBL" id="JAOTPO010000007">
    <property type="protein sequence ID" value="MDE5414038.1"/>
    <property type="molecule type" value="Genomic_DNA"/>
</dbReference>
<evidence type="ECO:0000313" key="3">
    <source>
        <dbReference type="EMBL" id="MDE5414038.1"/>
    </source>
</evidence>
<dbReference type="RefSeq" id="WP_275118654.1">
    <property type="nucleotide sequence ID" value="NZ_JAOTPO010000007.1"/>
</dbReference>
<proteinExistence type="inferred from homology"/>
<dbReference type="Proteomes" id="UP001148125">
    <property type="component" value="Unassembled WGS sequence"/>
</dbReference>
<evidence type="ECO:0000313" key="4">
    <source>
        <dbReference type="Proteomes" id="UP001148125"/>
    </source>
</evidence>
<name>A0ABT5VEZ1_9BACI</name>
<dbReference type="Gene3D" id="3.40.50.2020">
    <property type="match status" value="1"/>
</dbReference>
<evidence type="ECO:0000259" key="2">
    <source>
        <dbReference type="Pfam" id="PF18912"/>
    </source>
</evidence>
<dbReference type="Pfam" id="PF18912">
    <property type="entry name" value="DZR_2"/>
    <property type="match status" value="1"/>
</dbReference>
<keyword evidence="4" id="KW-1185">Reference proteome</keyword>
<feature type="domain" description="Double zinc ribbon" evidence="2">
    <location>
        <begin position="3"/>
        <end position="68"/>
    </location>
</feature>
<evidence type="ECO:0000256" key="1">
    <source>
        <dbReference type="ARBA" id="ARBA00008007"/>
    </source>
</evidence>
<gene>
    <name evidence="3" type="ORF">N7Z68_11665</name>
</gene>
<dbReference type="CDD" id="cd06223">
    <property type="entry name" value="PRTases_typeI"/>
    <property type="match status" value="1"/>
</dbReference>
<comment type="caution">
    <text evidence="3">The sequence shown here is derived from an EMBL/GenBank/DDBJ whole genome shotgun (WGS) entry which is preliminary data.</text>
</comment>
<dbReference type="InterPro" id="IPR044005">
    <property type="entry name" value="DZR_2"/>
</dbReference>
<organism evidence="3 4">
    <name type="scientific">Alkalihalobacterium chitinilyticum</name>
    <dbReference type="NCBI Taxonomy" id="2980103"/>
    <lineage>
        <taxon>Bacteria</taxon>
        <taxon>Bacillati</taxon>
        <taxon>Bacillota</taxon>
        <taxon>Bacilli</taxon>
        <taxon>Bacillales</taxon>
        <taxon>Bacillaceae</taxon>
        <taxon>Alkalihalobacterium</taxon>
    </lineage>
</organism>
<dbReference type="InterPro" id="IPR029057">
    <property type="entry name" value="PRTase-like"/>
</dbReference>
<protein>
    <submittedName>
        <fullName evidence="3">ComF family protein</fullName>
    </submittedName>
</protein>